<comment type="caution">
    <text evidence="1">The sequence shown here is derived from an EMBL/GenBank/DDBJ whole genome shotgun (WGS) entry which is preliminary data.</text>
</comment>
<dbReference type="Proteomes" id="UP000006230">
    <property type="component" value="Unassembled WGS sequence"/>
</dbReference>
<dbReference type="STRING" id="314265.R2601_03483"/>
<evidence type="ECO:0000313" key="2">
    <source>
        <dbReference type="Proteomes" id="UP000006230"/>
    </source>
</evidence>
<dbReference type="EMBL" id="AATQ01000001">
    <property type="protein sequence ID" value="EAU48603.1"/>
    <property type="molecule type" value="Genomic_DNA"/>
</dbReference>
<proteinExistence type="predicted"/>
<name>Q0FWE9_SALBH</name>
<dbReference type="AlphaFoldDB" id="Q0FWE9"/>
<gene>
    <name evidence="1" type="ORF">R2601_03483</name>
</gene>
<evidence type="ECO:0000313" key="1">
    <source>
        <dbReference type="EMBL" id="EAU48603.1"/>
    </source>
</evidence>
<organism evidence="1 2">
    <name type="scientific">Salipiger bermudensis (strain DSM 26914 / JCM 13377 / KCTC 12554 / HTCC2601)</name>
    <name type="common">Pelagibaca bermudensis</name>
    <dbReference type="NCBI Taxonomy" id="314265"/>
    <lineage>
        <taxon>Bacteria</taxon>
        <taxon>Pseudomonadati</taxon>
        <taxon>Pseudomonadota</taxon>
        <taxon>Alphaproteobacteria</taxon>
        <taxon>Rhodobacterales</taxon>
        <taxon>Roseobacteraceae</taxon>
        <taxon>Salipiger</taxon>
    </lineage>
</organism>
<protein>
    <submittedName>
        <fullName evidence="1">Uncharacterized protein</fullName>
    </submittedName>
</protein>
<keyword evidence="2" id="KW-1185">Reference proteome</keyword>
<reference evidence="1 2" key="1">
    <citation type="journal article" date="2010" name="J. Bacteriol.">
        <title>Genome sequences of Pelagibaca bermudensis HTCC2601T and Maritimibacter alkaliphilus HTCC2654T, the type strains of two marine Roseobacter genera.</title>
        <authorList>
            <person name="Thrash J.C."/>
            <person name="Cho J.C."/>
            <person name="Ferriera S."/>
            <person name="Johnson J."/>
            <person name="Vergin K.L."/>
            <person name="Giovannoni S.J."/>
        </authorList>
    </citation>
    <scope>NUCLEOTIDE SEQUENCE [LARGE SCALE GENOMIC DNA]</scope>
    <source>
        <strain evidence="2">DSM 26914 / JCM 13377 / KCTC 12554 / HTCC2601</strain>
    </source>
</reference>
<accession>Q0FWE9</accession>
<dbReference type="HOGENOM" id="CLU_3314196_0_0_5"/>
<sequence length="39" mass="3925">MAGARSTERGPAAPIGSALRCAPVRAAPLMAAHGAHRPF</sequence>